<keyword evidence="2" id="KW-0732">Signal</keyword>
<feature type="domain" description="DUF243" evidence="3">
    <location>
        <begin position="267"/>
        <end position="366"/>
    </location>
</feature>
<feature type="region of interest" description="Disordered" evidence="1">
    <location>
        <begin position="546"/>
        <end position="641"/>
    </location>
</feature>
<dbReference type="GO" id="GO:0062129">
    <property type="term" value="C:chitin-based extracellular matrix"/>
    <property type="evidence" value="ECO:0007669"/>
    <property type="project" value="TreeGrafter"/>
</dbReference>
<evidence type="ECO:0000256" key="2">
    <source>
        <dbReference type="SAM" id="SignalP"/>
    </source>
</evidence>
<protein>
    <recommendedName>
        <fullName evidence="3">DUF243 domain-containing protein</fullName>
    </recommendedName>
</protein>
<evidence type="ECO:0000313" key="4">
    <source>
        <dbReference type="EMBL" id="KAK9875296.1"/>
    </source>
</evidence>
<dbReference type="PANTHER" id="PTHR31927:SF16">
    <property type="entry name" value="LP07342P"/>
    <property type="match status" value="1"/>
</dbReference>
<evidence type="ECO:0000259" key="3">
    <source>
        <dbReference type="SMART" id="SM00690"/>
    </source>
</evidence>
<feature type="compositionally biased region" description="Low complexity" evidence="1">
    <location>
        <begin position="570"/>
        <end position="584"/>
    </location>
</feature>
<keyword evidence="5" id="KW-1185">Reference proteome</keyword>
<feature type="compositionally biased region" description="Low complexity" evidence="1">
    <location>
        <begin position="604"/>
        <end position="622"/>
    </location>
</feature>
<dbReference type="SMART" id="SM00690">
    <property type="entry name" value="DM5"/>
    <property type="match status" value="1"/>
</dbReference>
<dbReference type="EMBL" id="JARQZJ010000033">
    <property type="protein sequence ID" value="KAK9875296.1"/>
    <property type="molecule type" value="Genomic_DNA"/>
</dbReference>
<comment type="caution">
    <text evidence="4">The sequence shown here is derived from an EMBL/GenBank/DDBJ whole genome shotgun (WGS) entry which is preliminary data.</text>
</comment>
<name>A0AAW1U5Y6_9CUCU</name>
<gene>
    <name evidence="4" type="ORF">WA026_007694</name>
</gene>
<feature type="signal peptide" evidence="2">
    <location>
        <begin position="1"/>
        <end position="15"/>
    </location>
</feature>
<accession>A0AAW1U5Y6</accession>
<feature type="chain" id="PRO_5043576066" description="DUF243 domain-containing protein" evidence="2">
    <location>
        <begin position="16"/>
        <end position="641"/>
    </location>
</feature>
<reference evidence="4 5" key="1">
    <citation type="submission" date="2023-03" db="EMBL/GenBank/DDBJ databases">
        <title>Genome insight into feeding habits of ladybird beetles.</title>
        <authorList>
            <person name="Li H.-S."/>
            <person name="Huang Y.-H."/>
            <person name="Pang H."/>
        </authorList>
    </citation>
    <scope>NUCLEOTIDE SEQUENCE [LARGE SCALE GENOMIC DNA]</scope>
    <source>
        <strain evidence="4">SYSU_2023b</strain>
        <tissue evidence="4">Whole body</tissue>
    </source>
</reference>
<dbReference type="Proteomes" id="UP001431783">
    <property type="component" value="Unassembled WGS sequence"/>
</dbReference>
<organism evidence="4 5">
    <name type="scientific">Henosepilachna vigintioctopunctata</name>
    <dbReference type="NCBI Taxonomy" id="420089"/>
    <lineage>
        <taxon>Eukaryota</taxon>
        <taxon>Metazoa</taxon>
        <taxon>Ecdysozoa</taxon>
        <taxon>Arthropoda</taxon>
        <taxon>Hexapoda</taxon>
        <taxon>Insecta</taxon>
        <taxon>Pterygota</taxon>
        <taxon>Neoptera</taxon>
        <taxon>Endopterygota</taxon>
        <taxon>Coleoptera</taxon>
        <taxon>Polyphaga</taxon>
        <taxon>Cucujiformia</taxon>
        <taxon>Coccinelloidea</taxon>
        <taxon>Coccinellidae</taxon>
        <taxon>Epilachninae</taxon>
        <taxon>Epilachnini</taxon>
        <taxon>Henosepilachna</taxon>
    </lineage>
</organism>
<dbReference type="GO" id="GO:0008010">
    <property type="term" value="F:structural constituent of chitin-based larval cuticle"/>
    <property type="evidence" value="ECO:0007669"/>
    <property type="project" value="TreeGrafter"/>
</dbReference>
<dbReference type="InterPro" id="IPR004145">
    <property type="entry name" value="DUF243"/>
</dbReference>
<dbReference type="AlphaFoldDB" id="A0AAW1U5Y6"/>
<dbReference type="PANTHER" id="PTHR31927">
    <property type="entry name" value="FI07246P-RELATED-RELATED"/>
    <property type="match status" value="1"/>
</dbReference>
<evidence type="ECO:0000313" key="5">
    <source>
        <dbReference type="Proteomes" id="UP001431783"/>
    </source>
</evidence>
<evidence type="ECO:0000256" key="1">
    <source>
        <dbReference type="SAM" id="MobiDB-lite"/>
    </source>
</evidence>
<sequence>MKCLVIATLVACALSKPLDKPPVKRQFEALPFGGQSFQNQFSGAALPASQFSFDTQSARAPSQFLSQTSDQSVGINDASVLSNGASFDQTFSQRFGSLNNVQPEITNVGNTGLNSRTVSTTTAAPPSSFSIDYSNLPTSTVSPIFSSEVSSVSPITSDASFASLNALGNSQILSQGFSSTPLPDISSTFSASTFDSLNPNPTAIPIISSSALPSDVLQTRFGSNNLFLDNLNVQGLDLNSFNLNNYIDAGSNFHSGSNVVVNSDKAPEVTKSLYFYEAPEDLEPVRQRKIVQLPPQKTNYKILFIKAPSAPEPQPIEIPAQLQNNEKTRVYVLVKKPETEQEVRIVAAPTPKPERPEVFYIKYKTREEAEKAIKEAQAGAALGQQSINVEGHELVSKIKNAKVSHTGGSLLVKQTQQLPSVPLNLFESSTALPFISTTGSFGNIYDSSTVNSLLNNNNLNQFSLYNSPVVSSVVNPYNQPFSTSGNLFSNRNDVFSSGNNLFSSGNFGSVGAVNLSPSSSTSSRFSNTPTLIGLNKKFLLDTRIGQNSEDKKESSDAVSSSVDVSDKSSNDNSEVNSSVDSNSSQYNKDEPLQLSLGGVGESVTTSTAFTNAAESSSTTEASDVSEEDDASHSSTETAERK</sequence>
<proteinExistence type="predicted"/>
<dbReference type="GO" id="GO:0040003">
    <property type="term" value="P:chitin-based cuticle development"/>
    <property type="evidence" value="ECO:0007669"/>
    <property type="project" value="TreeGrafter"/>
</dbReference>
<dbReference type="Pfam" id="PF03103">
    <property type="entry name" value="DUF243"/>
    <property type="match status" value="1"/>
</dbReference>